<evidence type="ECO:0008006" key="5">
    <source>
        <dbReference type="Google" id="ProtNLM"/>
    </source>
</evidence>
<reference evidence="3 4" key="1">
    <citation type="submission" date="2019-10" db="EMBL/GenBank/DDBJ databases">
        <title>Streptomyces smaragdinus sp. nov. and Streptomyces fabii sp. nov., isolated from the gut of fungus growing-termite Macrotermes natalensis.</title>
        <authorList>
            <person name="Schwitalla J."/>
            <person name="Benndorf R."/>
            <person name="Martin K."/>
            <person name="De Beer W."/>
            <person name="Kaster A.-K."/>
            <person name="Vollmers J."/>
            <person name="Poulsen M."/>
            <person name="Beemelmanns C."/>
        </authorList>
    </citation>
    <scope>NUCLEOTIDE SEQUENCE [LARGE SCALE GENOMIC DNA]</scope>
    <source>
        <strain evidence="3 4">RB5</strain>
    </source>
</reference>
<dbReference type="PROSITE" id="PS51318">
    <property type="entry name" value="TAT"/>
    <property type="match status" value="1"/>
</dbReference>
<comment type="caution">
    <text evidence="3">The sequence shown here is derived from an EMBL/GenBank/DDBJ whole genome shotgun (WGS) entry which is preliminary data.</text>
</comment>
<name>A0A7K0CLL7_9ACTN</name>
<dbReference type="OrthoDB" id="366726at2"/>
<keyword evidence="1 2" id="KW-0732">Signal</keyword>
<proteinExistence type="predicted"/>
<dbReference type="SUPFAM" id="SSF53850">
    <property type="entry name" value="Periplasmic binding protein-like II"/>
    <property type="match status" value="1"/>
</dbReference>
<feature type="signal peptide" evidence="2">
    <location>
        <begin position="1"/>
        <end position="21"/>
    </location>
</feature>
<dbReference type="Pfam" id="PF13416">
    <property type="entry name" value="SBP_bac_8"/>
    <property type="match status" value="1"/>
</dbReference>
<dbReference type="AlphaFoldDB" id="A0A7K0CLL7"/>
<keyword evidence="4" id="KW-1185">Reference proteome</keyword>
<dbReference type="PROSITE" id="PS51257">
    <property type="entry name" value="PROKAR_LIPOPROTEIN"/>
    <property type="match status" value="1"/>
</dbReference>
<sequence length="376" mass="40953">MTFTKPSRRLVSLAAATAATAVLMSACGSPNQTTVKADTSALEKVYEQIEGLSLEERDAKLAELAEEEGGEVMLYTTAEAKDSDPLTDAFEAKYGIKVTYYRAAGEMVAQKVLQEVSANHEGADLYMADAAQGTVLAAKKALAPLKTPLTERLIPGSFNEYNAAIYLLAPVISWNTDLVKDPPKDLEDALTRFKGKFMIEQEDSAWFKGLVQDYFVKQKKMTEEEAVAYVEDALPGAFVVKGHTLETTLLSSGQAEVCLACYYHSITSAKEDGAPVEAMPIADPVPYMFTSAGLPVTTTRPASALLLLDFLLTDGQQLIAGQNRNPSNRDYQGKFKVEEYDSFPYSVNDSEEDLAKWQGIYEDVLAKAGGSVIDKE</sequence>
<evidence type="ECO:0000256" key="2">
    <source>
        <dbReference type="SAM" id="SignalP"/>
    </source>
</evidence>
<dbReference type="PANTHER" id="PTHR30006:SF24">
    <property type="entry name" value="SLL0237 PROTEIN"/>
    <property type="match status" value="1"/>
</dbReference>
<organism evidence="3 4">
    <name type="scientific">Streptomyces smaragdinus</name>
    <dbReference type="NCBI Taxonomy" id="2585196"/>
    <lineage>
        <taxon>Bacteria</taxon>
        <taxon>Bacillati</taxon>
        <taxon>Actinomycetota</taxon>
        <taxon>Actinomycetes</taxon>
        <taxon>Kitasatosporales</taxon>
        <taxon>Streptomycetaceae</taxon>
        <taxon>Streptomyces</taxon>
    </lineage>
</organism>
<protein>
    <recommendedName>
        <fullName evidence="5">Extracellular solute-binding protein</fullName>
    </recommendedName>
</protein>
<gene>
    <name evidence="3" type="ORF">SRB5_44750</name>
</gene>
<dbReference type="InterPro" id="IPR006059">
    <property type="entry name" value="SBP"/>
</dbReference>
<dbReference type="InterPro" id="IPR006311">
    <property type="entry name" value="TAT_signal"/>
</dbReference>
<evidence type="ECO:0000313" key="4">
    <source>
        <dbReference type="Proteomes" id="UP000466345"/>
    </source>
</evidence>
<evidence type="ECO:0000313" key="3">
    <source>
        <dbReference type="EMBL" id="MQY14311.1"/>
    </source>
</evidence>
<dbReference type="EMBL" id="WEGJ01000020">
    <property type="protein sequence ID" value="MQY14311.1"/>
    <property type="molecule type" value="Genomic_DNA"/>
</dbReference>
<evidence type="ECO:0000256" key="1">
    <source>
        <dbReference type="ARBA" id="ARBA00022729"/>
    </source>
</evidence>
<accession>A0A7K0CLL7</accession>
<dbReference type="Gene3D" id="3.40.190.10">
    <property type="entry name" value="Periplasmic binding protein-like II"/>
    <property type="match status" value="2"/>
</dbReference>
<dbReference type="PANTHER" id="PTHR30006">
    <property type="entry name" value="THIAMINE-BINDING PERIPLASMIC PROTEIN-RELATED"/>
    <property type="match status" value="1"/>
</dbReference>
<dbReference type="RefSeq" id="WP_153454872.1">
    <property type="nucleotide sequence ID" value="NZ_WEGJ01000020.1"/>
</dbReference>
<dbReference type="Proteomes" id="UP000466345">
    <property type="component" value="Unassembled WGS sequence"/>
</dbReference>
<feature type="chain" id="PRO_5038887771" description="Extracellular solute-binding protein" evidence="2">
    <location>
        <begin position="22"/>
        <end position="376"/>
    </location>
</feature>